<dbReference type="EMBL" id="LCPH01000007">
    <property type="protein sequence ID" value="KKU92765.1"/>
    <property type="molecule type" value="Genomic_DNA"/>
</dbReference>
<protein>
    <recommendedName>
        <fullName evidence="4">General secretion pathway protein M</fullName>
    </recommendedName>
</protein>
<dbReference type="InterPro" id="IPR014717">
    <property type="entry name" value="Transl_elong_EF1B/ribsomal_bS6"/>
</dbReference>
<dbReference type="PANTHER" id="PTHR39555:SF1">
    <property type="entry name" value="TYPE IV PILUS INNER MEMBRANE COMPONENT PILO"/>
    <property type="match status" value="1"/>
</dbReference>
<keyword evidence="1" id="KW-0812">Transmembrane</keyword>
<dbReference type="PANTHER" id="PTHR39555">
    <property type="entry name" value="FIMBRIAL ASSEMBLY PROTEIN PILO-LIKE PROTEIN-RELATED"/>
    <property type="match status" value="1"/>
</dbReference>
<dbReference type="GO" id="GO:0043683">
    <property type="term" value="P:type IV pilus assembly"/>
    <property type="evidence" value="ECO:0007669"/>
    <property type="project" value="InterPro"/>
</dbReference>
<evidence type="ECO:0000313" key="2">
    <source>
        <dbReference type="EMBL" id="KKU92765.1"/>
    </source>
</evidence>
<organism evidence="2 3">
    <name type="scientific">Candidatus Yanofskybacteria bacterium GW2011_GWC1_48_11</name>
    <dbReference type="NCBI Taxonomy" id="1619027"/>
    <lineage>
        <taxon>Bacteria</taxon>
        <taxon>Candidatus Yanofskyibacteriota</taxon>
    </lineage>
</organism>
<keyword evidence="1" id="KW-1133">Transmembrane helix</keyword>
<name>A0A837IK95_9BACT</name>
<dbReference type="GO" id="GO:0043107">
    <property type="term" value="P:type IV pilus-dependent motility"/>
    <property type="evidence" value="ECO:0007669"/>
    <property type="project" value="InterPro"/>
</dbReference>
<dbReference type="Gene3D" id="3.30.70.60">
    <property type="match status" value="1"/>
</dbReference>
<evidence type="ECO:0000313" key="3">
    <source>
        <dbReference type="Proteomes" id="UP000034462"/>
    </source>
</evidence>
<dbReference type="Proteomes" id="UP000034462">
    <property type="component" value="Unassembled WGS sequence"/>
</dbReference>
<evidence type="ECO:0000256" key="1">
    <source>
        <dbReference type="SAM" id="Phobius"/>
    </source>
</evidence>
<dbReference type="AlphaFoldDB" id="A0A837IK95"/>
<gene>
    <name evidence="2" type="ORF">UY25_C0007G0022</name>
</gene>
<evidence type="ECO:0008006" key="4">
    <source>
        <dbReference type="Google" id="ProtNLM"/>
    </source>
</evidence>
<feature type="transmembrane region" description="Helical" evidence="1">
    <location>
        <begin position="7"/>
        <end position="26"/>
    </location>
</feature>
<keyword evidence="1" id="KW-0472">Membrane</keyword>
<accession>A0A837IK95</accession>
<dbReference type="InterPro" id="IPR007445">
    <property type="entry name" value="PilO"/>
</dbReference>
<dbReference type="Pfam" id="PF04350">
    <property type="entry name" value="PilO"/>
    <property type="match status" value="1"/>
</dbReference>
<sequence length="175" mass="19028">MKRLLRVILSMTLLAVSAIGLVFIVWPRYQELSLLRAQIEASRERLESGQRTLVQLREAEGMVFAHAQDFEKADRAVPKDAGLPVLYEHIQQLGTGSGLALTSIEGLRSGEPINGIAALTFQAELTGSYDGLKSFLDGARRSPRILNVQTLEISSSPQSPGALKIVVELGAYEAP</sequence>
<proteinExistence type="predicted"/>
<reference evidence="2 3" key="1">
    <citation type="journal article" date="2015" name="Nature">
        <title>rRNA introns, odd ribosomes, and small enigmatic genomes across a large radiation of phyla.</title>
        <authorList>
            <person name="Brown C.T."/>
            <person name="Hug L.A."/>
            <person name="Thomas B.C."/>
            <person name="Sharon I."/>
            <person name="Castelle C.J."/>
            <person name="Singh A."/>
            <person name="Wilkins M.J."/>
            <person name="Williams K.H."/>
            <person name="Banfield J.F."/>
        </authorList>
    </citation>
    <scope>NUCLEOTIDE SEQUENCE [LARGE SCALE GENOMIC DNA]</scope>
</reference>
<comment type="caution">
    <text evidence="2">The sequence shown here is derived from an EMBL/GenBank/DDBJ whole genome shotgun (WGS) entry which is preliminary data.</text>
</comment>